<reference evidence="1" key="1">
    <citation type="submission" date="2021-03" db="EMBL/GenBank/DDBJ databases">
        <authorList>
            <person name="Bekaert M."/>
        </authorList>
    </citation>
    <scope>NUCLEOTIDE SEQUENCE</scope>
</reference>
<protein>
    <submittedName>
        <fullName evidence="1">Uncharacterized protein</fullName>
    </submittedName>
</protein>
<sequence>MYEYSGCRRRRDHYLLKATIKLIFKKASNENQNSKRLHTARLNSPNVKKAFVLELKNRFGVLVNSDDGESSVEEKWVNIKDINDSIKDKFDNGYTIYGTLSACKKHSFVIQKIPTIRVVQIGGKFHTLDNRRLWVFKKLEESGTITDIHVQTVSRSMQEDRKFTTTNGGTDVTVRSTDADFDLF</sequence>
<dbReference type="AlphaFoldDB" id="A0A8S3PTR5"/>
<dbReference type="EMBL" id="CAJPWZ010000151">
    <property type="protein sequence ID" value="CAG2186995.1"/>
    <property type="molecule type" value="Genomic_DNA"/>
</dbReference>
<keyword evidence="2" id="KW-1185">Reference proteome</keyword>
<organism evidence="1 2">
    <name type="scientific">Mytilus edulis</name>
    <name type="common">Blue mussel</name>
    <dbReference type="NCBI Taxonomy" id="6550"/>
    <lineage>
        <taxon>Eukaryota</taxon>
        <taxon>Metazoa</taxon>
        <taxon>Spiralia</taxon>
        <taxon>Lophotrochozoa</taxon>
        <taxon>Mollusca</taxon>
        <taxon>Bivalvia</taxon>
        <taxon>Autobranchia</taxon>
        <taxon>Pteriomorphia</taxon>
        <taxon>Mytilida</taxon>
        <taxon>Mytiloidea</taxon>
        <taxon>Mytilidae</taxon>
        <taxon>Mytilinae</taxon>
        <taxon>Mytilus</taxon>
    </lineage>
</organism>
<dbReference type="Proteomes" id="UP000683360">
    <property type="component" value="Unassembled WGS sequence"/>
</dbReference>
<dbReference type="OrthoDB" id="415230at2759"/>
<gene>
    <name evidence="1" type="ORF">MEDL_2474</name>
</gene>
<accession>A0A8S3PTR5</accession>
<comment type="caution">
    <text evidence="1">The sequence shown here is derived from an EMBL/GenBank/DDBJ whole genome shotgun (WGS) entry which is preliminary data.</text>
</comment>
<proteinExistence type="predicted"/>
<name>A0A8S3PTR5_MYTED</name>
<evidence type="ECO:0000313" key="2">
    <source>
        <dbReference type="Proteomes" id="UP000683360"/>
    </source>
</evidence>
<evidence type="ECO:0000313" key="1">
    <source>
        <dbReference type="EMBL" id="CAG2186995.1"/>
    </source>
</evidence>